<reference evidence="1 2" key="1">
    <citation type="submission" date="2023-08" db="EMBL/GenBank/DDBJ databases">
        <title>Black Yeasts Isolated from many extreme environments.</title>
        <authorList>
            <person name="Coleine C."/>
            <person name="Stajich J.E."/>
            <person name="Selbmann L."/>
        </authorList>
    </citation>
    <scope>NUCLEOTIDE SEQUENCE [LARGE SCALE GENOMIC DNA]</scope>
    <source>
        <strain evidence="1 2">CCFEE 5935</strain>
    </source>
</reference>
<comment type="caution">
    <text evidence="1">The sequence shown here is derived from an EMBL/GenBank/DDBJ whole genome shotgun (WGS) entry which is preliminary data.</text>
</comment>
<protein>
    <submittedName>
        <fullName evidence="1">Uncharacterized protein</fullName>
    </submittedName>
</protein>
<sequence>MARFRSARNGSYCQLTYPVTSKPKKRDLIEQLKRHGYRAKTRLTHAQLLELVHANVHEYIEFRKIRLSKLERFAHARGLELPEEATKDALVPVLIKADNERQFSKIFDLPPELRVLIEEFHLSDFARRWGLLCLNQPPLARTCRLLRNDVLPLFYSHCKFIISFDIERAPACVPGDEDTPGELVLTQATQKFGEHPDSVHQESLCPRG</sequence>
<gene>
    <name evidence="1" type="ORF">LTR77_004521</name>
</gene>
<name>A0AAV9PD05_9PEZI</name>
<dbReference type="RefSeq" id="XP_064660405.1">
    <property type="nucleotide sequence ID" value="XM_064801775.1"/>
</dbReference>
<dbReference type="EMBL" id="JAVRRT010000006">
    <property type="protein sequence ID" value="KAK5171377.1"/>
    <property type="molecule type" value="Genomic_DNA"/>
</dbReference>
<organism evidence="1 2">
    <name type="scientific">Saxophila tyrrhenica</name>
    <dbReference type="NCBI Taxonomy" id="1690608"/>
    <lineage>
        <taxon>Eukaryota</taxon>
        <taxon>Fungi</taxon>
        <taxon>Dikarya</taxon>
        <taxon>Ascomycota</taxon>
        <taxon>Pezizomycotina</taxon>
        <taxon>Dothideomycetes</taxon>
        <taxon>Dothideomycetidae</taxon>
        <taxon>Mycosphaerellales</taxon>
        <taxon>Extremaceae</taxon>
        <taxon>Saxophila</taxon>
    </lineage>
</organism>
<accession>A0AAV9PD05</accession>
<proteinExistence type="predicted"/>
<dbReference type="AlphaFoldDB" id="A0AAV9PD05"/>
<dbReference type="Proteomes" id="UP001337655">
    <property type="component" value="Unassembled WGS sequence"/>
</dbReference>
<evidence type="ECO:0000313" key="1">
    <source>
        <dbReference type="EMBL" id="KAK5171377.1"/>
    </source>
</evidence>
<evidence type="ECO:0000313" key="2">
    <source>
        <dbReference type="Proteomes" id="UP001337655"/>
    </source>
</evidence>
<keyword evidence="2" id="KW-1185">Reference proteome</keyword>
<dbReference type="GeneID" id="89925867"/>